<evidence type="ECO:0000256" key="3">
    <source>
        <dbReference type="ARBA" id="ARBA00009400"/>
    </source>
</evidence>
<dbReference type="SUPFAM" id="SSF51690">
    <property type="entry name" value="Nicotinate/Quinolinate PRTase C-terminal domain-like"/>
    <property type="match status" value="1"/>
</dbReference>
<keyword evidence="7 12" id="KW-0328">Glycosyltransferase</keyword>
<dbReference type="InterPro" id="IPR004393">
    <property type="entry name" value="NadC"/>
</dbReference>
<keyword evidence="16" id="KW-1185">Reference proteome</keyword>
<evidence type="ECO:0000259" key="14">
    <source>
        <dbReference type="Pfam" id="PF02749"/>
    </source>
</evidence>
<comment type="function">
    <text evidence="1">Involved in the catabolism of quinolinic acid (QA).</text>
</comment>
<dbReference type="GO" id="GO:0034213">
    <property type="term" value="P:quinolinate catabolic process"/>
    <property type="evidence" value="ECO:0007669"/>
    <property type="project" value="TreeGrafter"/>
</dbReference>
<dbReference type="InterPro" id="IPR013785">
    <property type="entry name" value="Aldolase_TIM"/>
</dbReference>
<comment type="pathway">
    <text evidence="2">Cofactor biosynthesis; NAD(+) biosynthesis; nicotinate D-ribonucleotide from quinolinate: step 1/1.</text>
</comment>
<evidence type="ECO:0000256" key="2">
    <source>
        <dbReference type="ARBA" id="ARBA00004893"/>
    </source>
</evidence>
<organism evidence="15 16">
    <name type="scientific">Loigolactobacillus bifermentans DSM 20003</name>
    <dbReference type="NCBI Taxonomy" id="1423726"/>
    <lineage>
        <taxon>Bacteria</taxon>
        <taxon>Bacillati</taxon>
        <taxon>Bacillota</taxon>
        <taxon>Bacilli</taxon>
        <taxon>Lactobacillales</taxon>
        <taxon>Lactobacillaceae</taxon>
        <taxon>Loigolactobacillus</taxon>
    </lineage>
</organism>
<dbReference type="STRING" id="1423726.FC07_GL000763"/>
<gene>
    <name evidence="15" type="ORF">FC07_GL000763</name>
</gene>
<evidence type="ECO:0000256" key="8">
    <source>
        <dbReference type="ARBA" id="ARBA00022679"/>
    </source>
</evidence>
<dbReference type="NCBIfam" id="TIGR00078">
    <property type="entry name" value="nadC"/>
    <property type="match status" value="1"/>
</dbReference>
<dbReference type="CDD" id="cd01572">
    <property type="entry name" value="QPRTase"/>
    <property type="match status" value="1"/>
</dbReference>
<reference evidence="15 16" key="1">
    <citation type="journal article" date="2015" name="Genome Announc.">
        <title>Expanding the biotechnology potential of lactobacilli through comparative genomics of 213 strains and associated genera.</title>
        <authorList>
            <person name="Sun Z."/>
            <person name="Harris H.M."/>
            <person name="McCann A."/>
            <person name="Guo C."/>
            <person name="Argimon S."/>
            <person name="Zhang W."/>
            <person name="Yang X."/>
            <person name="Jeffery I.B."/>
            <person name="Cooney J.C."/>
            <person name="Kagawa T.F."/>
            <person name="Liu W."/>
            <person name="Song Y."/>
            <person name="Salvetti E."/>
            <person name="Wrobel A."/>
            <person name="Rasinkangas P."/>
            <person name="Parkhill J."/>
            <person name="Rea M.C."/>
            <person name="O'Sullivan O."/>
            <person name="Ritari J."/>
            <person name="Douillard F.P."/>
            <person name="Paul Ross R."/>
            <person name="Yang R."/>
            <person name="Briner A.E."/>
            <person name="Felis G.E."/>
            <person name="de Vos W.M."/>
            <person name="Barrangou R."/>
            <person name="Klaenhammer T.R."/>
            <person name="Caufield P.W."/>
            <person name="Cui Y."/>
            <person name="Zhang H."/>
            <person name="O'Toole P.W."/>
        </authorList>
    </citation>
    <scope>NUCLEOTIDE SEQUENCE [LARGE SCALE GENOMIC DNA]</scope>
    <source>
        <strain evidence="15 16">DSM 20003</strain>
    </source>
</reference>
<dbReference type="InterPro" id="IPR036068">
    <property type="entry name" value="Nicotinate_pribotase-like_C"/>
</dbReference>
<dbReference type="GO" id="GO:0005737">
    <property type="term" value="C:cytoplasm"/>
    <property type="evidence" value="ECO:0007669"/>
    <property type="project" value="TreeGrafter"/>
</dbReference>
<dbReference type="Pfam" id="PF02749">
    <property type="entry name" value="QRPTase_N"/>
    <property type="match status" value="1"/>
</dbReference>
<dbReference type="UniPathway" id="UPA00253">
    <property type="reaction ID" value="UER00331"/>
</dbReference>
<feature type="domain" description="Quinolinate phosphoribosyl transferase C-terminal" evidence="13">
    <location>
        <begin position="110"/>
        <end position="273"/>
    </location>
</feature>
<dbReference type="Gene3D" id="3.20.20.70">
    <property type="entry name" value="Aldolase class I"/>
    <property type="match status" value="1"/>
</dbReference>
<sequence length="281" mass="30134">MINQMQAKADLQRFLNEDIGRGDASSDSIFDATVCSGGTFLLKADGVVCGLWIAPLVYQLLGGEVTFTPLVTEGSYQVAGTHLAKVTGPIRTLLTGERLILNLWQRMGGIATATYQAVQTLADPTIRICDTRKTAPGLRLFDKYAVTQGGGFNHRMGLDDGIMLKDNHIAFAGGITAAIKTARQHNGHMIKIEVEIESLAQFKEAVAAQPDVIMLDNLAPDQIQTYLPYNQGILTEASGGISPANLATFKGCGVDYISLGYLTHSVQALDISFNSIKGDKA</sequence>
<dbReference type="Pfam" id="PF01729">
    <property type="entry name" value="QRPTase_C"/>
    <property type="match status" value="1"/>
</dbReference>
<comment type="subunit">
    <text evidence="4">Hexamer formed by 3 homodimers.</text>
</comment>
<evidence type="ECO:0000313" key="16">
    <source>
        <dbReference type="Proteomes" id="UP000051461"/>
    </source>
</evidence>
<keyword evidence="8 12" id="KW-0808">Transferase</keyword>
<evidence type="ECO:0000256" key="6">
    <source>
        <dbReference type="ARBA" id="ARBA00022642"/>
    </source>
</evidence>
<dbReference type="PIRSF" id="PIRSF006250">
    <property type="entry name" value="NadC_ModD"/>
    <property type="match status" value="1"/>
</dbReference>
<comment type="caution">
    <text evidence="15">The sequence shown here is derived from an EMBL/GenBank/DDBJ whole genome shotgun (WGS) entry which is preliminary data.</text>
</comment>
<dbReference type="PANTHER" id="PTHR32179:SF3">
    <property type="entry name" value="NICOTINATE-NUCLEOTIDE PYROPHOSPHORYLASE [CARBOXYLATING]"/>
    <property type="match status" value="1"/>
</dbReference>
<evidence type="ECO:0000256" key="7">
    <source>
        <dbReference type="ARBA" id="ARBA00022676"/>
    </source>
</evidence>
<dbReference type="FunFam" id="3.90.1170.20:FF:000001">
    <property type="entry name" value="Nicotinate-nucleotide diphosphorylase (Carboxylating)"/>
    <property type="match status" value="1"/>
</dbReference>
<evidence type="ECO:0000313" key="15">
    <source>
        <dbReference type="EMBL" id="KRK34198.1"/>
    </source>
</evidence>
<accession>A0A0R1GJC0</accession>
<dbReference type="EMBL" id="AZDA01000093">
    <property type="protein sequence ID" value="KRK34198.1"/>
    <property type="molecule type" value="Genomic_DNA"/>
</dbReference>
<dbReference type="FunFam" id="3.20.20.70:FF:000030">
    <property type="entry name" value="Nicotinate-nucleotide pyrophosphorylase, carboxylating"/>
    <property type="match status" value="1"/>
</dbReference>
<comment type="similarity">
    <text evidence="3 12">Belongs to the NadC/ModD family.</text>
</comment>
<evidence type="ECO:0000256" key="4">
    <source>
        <dbReference type="ARBA" id="ARBA00011218"/>
    </source>
</evidence>
<proteinExistence type="inferred from homology"/>
<dbReference type="InterPro" id="IPR027277">
    <property type="entry name" value="NadC/ModD"/>
</dbReference>
<dbReference type="SUPFAM" id="SSF54675">
    <property type="entry name" value="Nicotinate/Quinolinate PRTase N-terminal domain-like"/>
    <property type="match status" value="1"/>
</dbReference>
<dbReference type="PANTHER" id="PTHR32179">
    <property type="entry name" value="NICOTINATE-NUCLEOTIDE PYROPHOSPHORYLASE [CARBOXYLATING]"/>
    <property type="match status" value="1"/>
</dbReference>
<keyword evidence="6" id="KW-0662">Pyridine nucleotide biosynthesis</keyword>
<dbReference type="GO" id="GO:0004514">
    <property type="term" value="F:nicotinate-nucleotide diphosphorylase (carboxylating) activity"/>
    <property type="evidence" value="ECO:0007669"/>
    <property type="project" value="UniProtKB-EC"/>
</dbReference>
<dbReference type="EC" id="2.4.2.19" evidence="5"/>
<dbReference type="Proteomes" id="UP000051461">
    <property type="component" value="Unassembled WGS sequence"/>
</dbReference>
<dbReference type="InterPro" id="IPR002638">
    <property type="entry name" value="Quinolinate_PRibosylTrfase_C"/>
</dbReference>
<evidence type="ECO:0000259" key="13">
    <source>
        <dbReference type="Pfam" id="PF01729"/>
    </source>
</evidence>
<evidence type="ECO:0000256" key="1">
    <source>
        <dbReference type="ARBA" id="ARBA00003237"/>
    </source>
</evidence>
<protein>
    <recommendedName>
        <fullName evidence="11">Probable nicotinate-nucleotide pyrophosphorylase [carboxylating]</fullName>
        <ecNumber evidence="5">2.4.2.19</ecNumber>
    </recommendedName>
    <alternativeName>
        <fullName evidence="9">Quinolinate phosphoribosyltransferase [decarboxylating]</fullName>
    </alternativeName>
</protein>
<comment type="catalytic activity">
    <reaction evidence="10">
        <text>nicotinate beta-D-ribonucleotide + CO2 + diphosphate = quinolinate + 5-phospho-alpha-D-ribose 1-diphosphate + 2 H(+)</text>
        <dbReference type="Rhea" id="RHEA:12733"/>
        <dbReference type="ChEBI" id="CHEBI:15378"/>
        <dbReference type="ChEBI" id="CHEBI:16526"/>
        <dbReference type="ChEBI" id="CHEBI:29959"/>
        <dbReference type="ChEBI" id="CHEBI:33019"/>
        <dbReference type="ChEBI" id="CHEBI:57502"/>
        <dbReference type="ChEBI" id="CHEBI:58017"/>
        <dbReference type="EC" id="2.4.2.19"/>
    </reaction>
</comment>
<name>A0A0R1GJC0_9LACO</name>
<dbReference type="AlphaFoldDB" id="A0A0R1GJC0"/>
<feature type="domain" description="Quinolinate phosphoribosyl transferase N-terminal" evidence="14">
    <location>
        <begin position="37"/>
        <end position="107"/>
    </location>
</feature>
<evidence type="ECO:0000256" key="12">
    <source>
        <dbReference type="PIRNR" id="PIRNR006250"/>
    </source>
</evidence>
<dbReference type="PATRIC" id="fig|1423726.3.peg.785"/>
<evidence type="ECO:0000256" key="11">
    <source>
        <dbReference type="ARBA" id="ARBA00069173"/>
    </source>
</evidence>
<evidence type="ECO:0000256" key="9">
    <source>
        <dbReference type="ARBA" id="ARBA00033102"/>
    </source>
</evidence>
<evidence type="ECO:0000256" key="5">
    <source>
        <dbReference type="ARBA" id="ARBA00011944"/>
    </source>
</evidence>
<dbReference type="InterPro" id="IPR022412">
    <property type="entry name" value="Quinolinate_PRibosylTrfase_N"/>
</dbReference>
<dbReference type="Gene3D" id="3.90.1170.20">
    <property type="entry name" value="Quinolinate phosphoribosyl transferase, N-terminal domain"/>
    <property type="match status" value="1"/>
</dbReference>
<evidence type="ECO:0000256" key="10">
    <source>
        <dbReference type="ARBA" id="ARBA00047445"/>
    </source>
</evidence>
<dbReference type="InterPro" id="IPR037128">
    <property type="entry name" value="Quinolinate_PRibosylTase_N_sf"/>
</dbReference>
<dbReference type="GO" id="GO:0009435">
    <property type="term" value="P:NAD+ biosynthetic process"/>
    <property type="evidence" value="ECO:0007669"/>
    <property type="project" value="UniProtKB-UniPathway"/>
</dbReference>